<feature type="region of interest" description="Disordered" evidence="1">
    <location>
        <begin position="88"/>
        <end position="110"/>
    </location>
</feature>
<accession>A0A8I3A7W8</accession>
<feature type="compositionally biased region" description="Pro residues" evidence="1">
    <location>
        <begin position="905"/>
        <end position="917"/>
    </location>
</feature>
<feature type="compositionally biased region" description="Polar residues" evidence="1">
    <location>
        <begin position="185"/>
        <end position="197"/>
    </location>
</feature>
<feature type="region of interest" description="Disordered" evidence="1">
    <location>
        <begin position="165"/>
        <end position="305"/>
    </location>
</feature>
<dbReference type="InterPro" id="IPR029005">
    <property type="entry name" value="LIM-bd/SEUSS"/>
</dbReference>
<evidence type="ECO:0000256" key="1">
    <source>
        <dbReference type="SAM" id="MobiDB-lite"/>
    </source>
</evidence>
<feature type="compositionally biased region" description="Pro residues" evidence="1">
    <location>
        <begin position="391"/>
        <end position="402"/>
    </location>
</feature>
<sequence length="946" mass="101567">MNVRPPHDMMRSQQNMPQQLTQMPINSPHFHPSQQPPQQQQSPNHIGLMSNTPNPSMAMLAAGVQNNNSSVLQATAARYQMRQNAIQQGQNPQMNASAAPPGASHMHMTQLGHNPLQSMTFPPGIMQQGINGVQVRRVQSHPQNLNQAASHVPPMHPAQPSINGINMAINPQSNMSAHHRPPSQQPIISRLPSSIPGSISPDLMGRQSSATAVPQNALRAPSAPSQIMSSLPQPPGIPQAGLQQPLSQSSFQPTVPGHPHHPPSISSSPRPGAHSQQQHAASNMIMGQPGPSQAPGPRPMSHPDNAFVALQNNHFSQNMVAGSGRISNPGAAFPFTPPVSQNDPLEIPQAIGEGRQNTSTPIRSSFQPTPAQQFEQLQQNDNFGGHFVSQPNPPPPTRPPSHPSTAHGNSVQPRQMPPPHRHSPLDPMAAHVQQQPQRPQSQPQGPPGRPPSQAGPSHTPRSSQSQLPSSSSGLISSARITPHTQSSQSSPHQRRQSPSVQQPIAPRPSQGPTNSPATNAASSEASTSQPQPSVIPRHPVMAPPVGLGQGLTRLLQFSGQLSNENPLKHQLSFWTGLVQEYFTPKAVMKVTLWKDNQRNEAKPFEIGVPILPRFFLVTTQSGVKSMTLSLDGARERLLAQHHAVVECVSAVWTYKYNNGYTVTLRGPLTVHVFIIPLTSQQSSFTLRFDHLQFDAHTHEKFISLDSIAGQRAVETPKTPRVRNVPTPSPNGASVGQREEDRQWDEPRILIDHAVIPGEPVNAFGIPQATMRCLELAESVSQMTDLIAFANETQLGPMGSYATRIHMNTPPDKILHVDALSTLAKKLRETAQSSTVNGAYMGPVPGSGGFTGFHSYSGPPTSALYPGMSPLTLPIHSMPSGGSPQNIPPPSSADIPPKQSKLPTSGPAPPAPNQPPAPSQAGLTSSMTAATSQTQAQRYQLTDHGHR</sequence>
<feature type="compositionally biased region" description="Low complexity" evidence="1">
    <location>
        <begin position="32"/>
        <end position="43"/>
    </location>
</feature>
<organism evidence="2 3">
    <name type="scientific">Boletus reticuloceps</name>
    <dbReference type="NCBI Taxonomy" id="495285"/>
    <lineage>
        <taxon>Eukaryota</taxon>
        <taxon>Fungi</taxon>
        <taxon>Dikarya</taxon>
        <taxon>Basidiomycota</taxon>
        <taxon>Agaricomycotina</taxon>
        <taxon>Agaricomycetes</taxon>
        <taxon>Agaricomycetidae</taxon>
        <taxon>Boletales</taxon>
        <taxon>Boletineae</taxon>
        <taxon>Boletaceae</taxon>
        <taxon>Boletoideae</taxon>
        <taxon>Boletus</taxon>
    </lineage>
</organism>
<dbReference type="OrthoDB" id="774557at2759"/>
<comment type="caution">
    <text evidence="2">The sequence shown here is derived from an EMBL/GenBank/DDBJ whole genome shotgun (WGS) entry which is preliminary data.</text>
</comment>
<dbReference type="AlphaFoldDB" id="A0A8I3A7W8"/>
<feature type="compositionally biased region" description="Polar residues" evidence="1">
    <location>
        <begin position="165"/>
        <end position="176"/>
    </location>
</feature>
<evidence type="ECO:0000313" key="3">
    <source>
        <dbReference type="Proteomes" id="UP000683000"/>
    </source>
</evidence>
<reference evidence="2" key="1">
    <citation type="submission" date="2021-03" db="EMBL/GenBank/DDBJ databases">
        <title>Evolutionary innovations through gain and loss of genes in the ectomycorrhizal Boletales.</title>
        <authorList>
            <person name="Wu G."/>
            <person name="Miyauchi S."/>
            <person name="Morin E."/>
            <person name="Yang Z.-L."/>
            <person name="Xu J."/>
            <person name="Martin F.M."/>
        </authorList>
    </citation>
    <scope>NUCLEOTIDE SEQUENCE</scope>
    <source>
        <strain evidence="2">BR01</strain>
    </source>
</reference>
<feature type="compositionally biased region" description="Low complexity" evidence="1">
    <location>
        <begin position="918"/>
        <end position="936"/>
    </location>
</feature>
<name>A0A8I3A7W8_9AGAM</name>
<protein>
    <submittedName>
        <fullName evidence="2">LIM-domain binding protein-domain-containing protein</fullName>
    </submittedName>
</protein>
<feature type="compositionally biased region" description="Low complexity" evidence="1">
    <location>
        <begin position="242"/>
        <end position="253"/>
    </location>
</feature>
<feature type="region of interest" description="Disordered" evidence="1">
    <location>
        <begin position="140"/>
        <end position="159"/>
    </location>
</feature>
<feature type="compositionally biased region" description="Polar residues" evidence="1">
    <location>
        <begin position="140"/>
        <end position="149"/>
    </location>
</feature>
<feature type="region of interest" description="Disordered" evidence="1">
    <location>
        <begin position="713"/>
        <end position="741"/>
    </location>
</feature>
<feature type="compositionally biased region" description="Low complexity" evidence="1">
    <location>
        <begin position="512"/>
        <end position="528"/>
    </location>
</feature>
<dbReference type="Pfam" id="PF01803">
    <property type="entry name" value="LIM_bind"/>
    <property type="match status" value="1"/>
</dbReference>
<keyword evidence="3" id="KW-1185">Reference proteome</keyword>
<dbReference type="EMBL" id="JAGFBS010000016">
    <property type="protein sequence ID" value="KAG6375016.1"/>
    <property type="molecule type" value="Genomic_DNA"/>
</dbReference>
<feature type="region of interest" description="Disordered" evidence="1">
    <location>
        <begin position="22"/>
        <end position="54"/>
    </location>
</feature>
<proteinExistence type="predicted"/>
<feature type="region of interest" description="Disordered" evidence="1">
    <location>
        <begin position="382"/>
        <end position="545"/>
    </location>
</feature>
<dbReference type="Proteomes" id="UP000683000">
    <property type="component" value="Unassembled WGS sequence"/>
</dbReference>
<feature type="region of interest" description="Disordered" evidence="1">
    <location>
        <begin position="874"/>
        <end position="946"/>
    </location>
</feature>
<evidence type="ECO:0000313" key="2">
    <source>
        <dbReference type="EMBL" id="KAG6375016.1"/>
    </source>
</evidence>
<dbReference type="PANTHER" id="PTHR10378">
    <property type="entry name" value="LIM DOMAIN-BINDING PROTEIN"/>
    <property type="match status" value="1"/>
</dbReference>
<feature type="compositionally biased region" description="Low complexity" evidence="1">
    <location>
        <begin position="451"/>
        <end position="503"/>
    </location>
</feature>
<gene>
    <name evidence="2" type="ORF">JVT61DRAFT_3795</name>
</gene>
<feature type="compositionally biased region" description="Low complexity" evidence="1">
    <location>
        <begin position="433"/>
        <end position="443"/>
    </location>
</feature>